<accession>A0A7J4TL59</accession>
<dbReference type="Proteomes" id="UP000586031">
    <property type="component" value="Unassembled WGS sequence"/>
</dbReference>
<organism evidence="2 3">
    <name type="scientific">Methanobacterium subterraneum</name>
    <dbReference type="NCBI Taxonomy" id="59277"/>
    <lineage>
        <taxon>Archaea</taxon>
        <taxon>Methanobacteriati</taxon>
        <taxon>Methanobacteriota</taxon>
        <taxon>Methanomada group</taxon>
        <taxon>Methanobacteria</taxon>
        <taxon>Methanobacteriales</taxon>
        <taxon>Methanobacteriaceae</taxon>
        <taxon>Methanobacterium</taxon>
    </lineage>
</organism>
<comment type="caution">
    <text evidence="2">The sequence shown here is derived from an EMBL/GenBank/DDBJ whole genome shotgun (WGS) entry which is preliminary data.</text>
</comment>
<name>A0A7J4TL59_9EURY</name>
<evidence type="ECO:0000313" key="2">
    <source>
        <dbReference type="EMBL" id="HII84707.1"/>
    </source>
</evidence>
<dbReference type="Pfam" id="PF25274">
    <property type="entry name" value="MJ0548_C"/>
    <property type="match status" value="1"/>
</dbReference>
<evidence type="ECO:0000259" key="1">
    <source>
        <dbReference type="Pfam" id="PF25274"/>
    </source>
</evidence>
<feature type="domain" description="Connectase MJ0548-like C-terminal" evidence="1">
    <location>
        <begin position="1"/>
        <end position="75"/>
    </location>
</feature>
<protein>
    <submittedName>
        <fullName evidence="2">DUF2121 domain-containing protein</fullName>
    </submittedName>
</protein>
<evidence type="ECO:0000313" key="3">
    <source>
        <dbReference type="Proteomes" id="UP000586031"/>
    </source>
</evidence>
<dbReference type="InterPro" id="IPR057377">
    <property type="entry name" value="MJ0548_C"/>
</dbReference>
<proteinExistence type="predicted"/>
<dbReference type="AlphaFoldDB" id="A0A7J4TL59"/>
<sequence>GRVKKVEGDVVEVILSDGVEALNMDWNVLAKSGDTIFMKMETPSPLNLGDLVVVEDENLCVKKNKTSLSCDIILCKAD</sequence>
<reference evidence="3" key="1">
    <citation type="journal article" date="2020" name="bioRxiv">
        <title>A rank-normalized archaeal taxonomy based on genome phylogeny resolves widespread incomplete and uneven classifications.</title>
        <authorList>
            <person name="Rinke C."/>
            <person name="Chuvochina M."/>
            <person name="Mussig A.J."/>
            <person name="Chaumeil P.-A."/>
            <person name="Waite D.W."/>
            <person name="Whitman W.B."/>
            <person name="Parks D.H."/>
            <person name="Hugenholtz P."/>
        </authorList>
    </citation>
    <scope>NUCLEOTIDE SEQUENCE [LARGE SCALE GENOMIC DNA]</scope>
</reference>
<gene>
    <name evidence="2" type="ORF">HA271_07750</name>
</gene>
<feature type="non-terminal residue" evidence="2">
    <location>
        <position position="1"/>
    </location>
</feature>
<dbReference type="EMBL" id="DUHE01000214">
    <property type="protein sequence ID" value="HII84707.1"/>
    <property type="molecule type" value="Genomic_DNA"/>
</dbReference>